<dbReference type="AlphaFoldDB" id="A0A5B8XQH9"/>
<evidence type="ECO:0000259" key="2">
    <source>
        <dbReference type="Pfam" id="PF13387"/>
    </source>
</evidence>
<keyword evidence="4" id="KW-1185">Reference proteome</keyword>
<gene>
    <name evidence="3" type="ORF">FRD01_11510</name>
</gene>
<dbReference type="EMBL" id="CP042467">
    <property type="protein sequence ID" value="QED27850.1"/>
    <property type="molecule type" value="Genomic_DNA"/>
</dbReference>
<dbReference type="KEGG" id="bbae:FRD01_11510"/>
<feature type="transmembrane region" description="Helical" evidence="1">
    <location>
        <begin position="39"/>
        <end position="59"/>
    </location>
</feature>
<dbReference type="OrthoDB" id="274718at2"/>
<proteinExistence type="predicted"/>
<feature type="domain" description="Lnb N-terminal periplasmic" evidence="2">
    <location>
        <begin position="126"/>
        <end position="282"/>
    </location>
</feature>
<sequence length="329" mass="36952">MTNKHSKTWRALTLLLTLPLGALVGLTVTYTGALGGPLILWRAGLGALLGLVIVAAPFVFGRKQSVSLILSIAASVGFFWATHEPSNQRQWSPIASKTAYAEIEGSKVHLKNVRNFRHHEDGTAEQAWYDATYDVSEIEQGYFVMTTFGGIEGLAHVMVSFKFKGERYVVMSVEIRREVGEEYHPVGGMFRQFELYYVVADERDALALRTHVHKDPTWLIPMNAGPEKTGEFFMDMVRRANELHTEPQWYNSITSSCASNLADHYEVINNVSLPPDYRILLPGFSGEILAELDLLPEGMSVEDAMASFRVDEKARALELDDHWSTRIRD</sequence>
<evidence type="ECO:0000313" key="4">
    <source>
        <dbReference type="Proteomes" id="UP000321595"/>
    </source>
</evidence>
<feature type="transmembrane region" description="Helical" evidence="1">
    <location>
        <begin position="12"/>
        <end position="33"/>
    </location>
</feature>
<evidence type="ECO:0000256" key="1">
    <source>
        <dbReference type="SAM" id="Phobius"/>
    </source>
</evidence>
<protein>
    <submittedName>
        <fullName evidence="3">DUF4105 domain-containing protein</fullName>
    </submittedName>
</protein>
<dbReference type="Pfam" id="PF13387">
    <property type="entry name" value="Lnb_N"/>
    <property type="match status" value="1"/>
</dbReference>
<name>A0A5B8XQH9_9DELT</name>
<dbReference type="RefSeq" id="WP_146959752.1">
    <property type="nucleotide sequence ID" value="NZ_CP042467.1"/>
</dbReference>
<organism evidence="3 4">
    <name type="scientific">Microvenator marinus</name>
    <dbReference type="NCBI Taxonomy" id="2600177"/>
    <lineage>
        <taxon>Bacteria</taxon>
        <taxon>Deltaproteobacteria</taxon>
        <taxon>Bradymonadales</taxon>
        <taxon>Microvenatoraceae</taxon>
        <taxon>Microvenator</taxon>
    </lineage>
</organism>
<keyword evidence="1" id="KW-0472">Membrane</keyword>
<keyword evidence="1" id="KW-1133">Transmembrane helix</keyword>
<feature type="transmembrane region" description="Helical" evidence="1">
    <location>
        <begin position="66"/>
        <end position="83"/>
    </location>
</feature>
<keyword evidence="1" id="KW-0812">Transmembrane</keyword>
<reference evidence="3 4" key="1">
    <citation type="submission" date="2019-08" db="EMBL/GenBank/DDBJ databases">
        <authorList>
            <person name="Liang Q."/>
        </authorList>
    </citation>
    <scope>NUCLEOTIDE SEQUENCE [LARGE SCALE GENOMIC DNA]</scope>
    <source>
        <strain evidence="3 4">V1718</strain>
    </source>
</reference>
<dbReference type="Proteomes" id="UP000321595">
    <property type="component" value="Chromosome"/>
</dbReference>
<evidence type="ECO:0000313" key="3">
    <source>
        <dbReference type="EMBL" id="QED27850.1"/>
    </source>
</evidence>
<accession>A0A5B8XQH9</accession>
<dbReference type="InterPro" id="IPR025178">
    <property type="entry name" value="Lnb_N"/>
</dbReference>